<feature type="transmembrane region" description="Helical" evidence="7">
    <location>
        <begin position="237"/>
        <end position="254"/>
    </location>
</feature>
<feature type="domain" description="Lipase maturation factor 1/2 N-terminal" evidence="8">
    <location>
        <begin position="127"/>
        <end position="278"/>
    </location>
</feature>
<feature type="transmembrane region" description="Helical" evidence="7">
    <location>
        <begin position="107"/>
        <end position="127"/>
    </location>
</feature>
<name>M0DGN3_HALPD</name>
<evidence type="ECO:0000256" key="3">
    <source>
        <dbReference type="ARBA" id="ARBA00022692"/>
    </source>
</evidence>
<evidence type="ECO:0008006" key="12">
    <source>
        <dbReference type="Google" id="ProtNLM"/>
    </source>
</evidence>
<evidence type="ECO:0000313" key="11">
    <source>
        <dbReference type="Proteomes" id="UP000011513"/>
    </source>
</evidence>
<evidence type="ECO:0000259" key="9">
    <source>
        <dbReference type="Pfam" id="PF25179"/>
    </source>
</evidence>
<evidence type="ECO:0000256" key="7">
    <source>
        <dbReference type="SAM" id="Phobius"/>
    </source>
</evidence>
<proteinExistence type="inferred from homology"/>
<accession>M0DGN3</accession>
<keyword evidence="4" id="KW-0256">Endoplasmic reticulum</keyword>
<dbReference type="RefSeq" id="WP_008384427.1">
    <property type="nucleotide sequence ID" value="NZ_AOIV01000008.1"/>
</dbReference>
<keyword evidence="5 7" id="KW-1133">Transmembrane helix</keyword>
<keyword evidence="3 7" id="KW-0812">Transmembrane</keyword>
<dbReference type="AlphaFoldDB" id="M0DGN3"/>
<evidence type="ECO:0000256" key="5">
    <source>
        <dbReference type="ARBA" id="ARBA00022989"/>
    </source>
</evidence>
<evidence type="ECO:0000313" key="10">
    <source>
        <dbReference type="EMBL" id="ELZ33329.1"/>
    </source>
</evidence>
<feature type="transmembrane region" description="Helical" evidence="7">
    <location>
        <begin position="304"/>
        <end position="322"/>
    </location>
</feature>
<evidence type="ECO:0000256" key="2">
    <source>
        <dbReference type="ARBA" id="ARBA00005512"/>
    </source>
</evidence>
<evidence type="ECO:0000256" key="6">
    <source>
        <dbReference type="ARBA" id="ARBA00023136"/>
    </source>
</evidence>
<dbReference type="Pfam" id="PF06762">
    <property type="entry name" value="LMF1"/>
    <property type="match status" value="1"/>
</dbReference>
<dbReference type="EMBL" id="AOIV01000008">
    <property type="protein sequence ID" value="ELZ33329.1"/>
    <property type="molecule type" value="Genomic_DNA"/>
</dbReference>
<protein>
    <recommendedName>
        <fullName evidence="12">Lipase maturation factor family protein</fullName>
    </recommendedName>
</protein>
<dbReference type="PANTHER" id="PTHR14463">
    <property type="entry name" value="LIPASE MATURATION FACTOR"/>
    <property type="match status" value="1"/>
</dbReference>
<feature type="domain" description="Lipase maturation factor 1/2 C-terminal" evidence="9">
    <location>
        <begin position="340"/>
        <end position="480"/>
    </location>
</feature>
<feature type="transmembrane region" description="Helical" evidence="7">
    <location>
        <begin position="139"/>
        <end position="160"/>
    </location>
</feature>
<dbReference type="InterPro" id="IPR009613">
    <property type="entry name" value="LMF"/>
</dbReference>
<organism evidence="10 11">
    <name type="scientific">Halogeometricum pallidum JCM 14848</name>
    <dbReference type="NCBI Taxonomy" id="1227487"/>
    <lineage>
        <taxon>Archaea</taxon>
        <taxon>Methanobacteriati</taxon>
        <taxon>Methanobacteriota</taxon>
        <taxon>Stenosarchaea group</taxon>
        <taxon>Halobacteria</taxon>
        <taxon>Halobacteriales</taxon>
        <taxon>Haloferacaceae</taxon>
        <taxon>Halogeometricum</taxon>
    </lineage>
</organism>
<keyword evidence="11" id="KW-1185">Reference proteome</keyword>
<feature type="transmembrane region" description="Helical" evidence="7">
    <location>
        <begin position="266"/>
        <end position="292"/>
    </location>
</feature>
<keyword evidence="6 7" id="KW-0472">Membrane</keyword>
<reference evidence="10 11" key="1">
    <citation type="journal article" date="2014" name="PLoS Genet.">
        <title>Phylogenetically driven sequencing of extremely halophilic archaea reveals strategies for static and dynamic osmo-response.</title>
        <authorList>
            <person name="Becker E.A."/>
            <person name="Seitzer P.M."/>
            <person name="Tritt A."/>
            <person name="Larsen D."/>
            <person name="Krusor M."/>
            <person name="Yao A.I."/>
            <person name="Wu D."/>
            <person name="Madern D."/>
            <person name="Eisen J.A."/>
            <person name="Darling A.E."/>
            <person name="Facciotti M.T."/>
        </authorList>
    </citation>
    <scope>NUCLEOTIDE SEQUENCE [LARGE SCALE GENOMIC DNA]</scope>
    <source>
        <strain evidence="10 11">JCM 14848</strain>
    </source>
</reference>
<gene>
    <name evidence="10" type="ORF">C474_04595</name>
</gene>
<dbReference type="InterPro" id="IPR057433">
    <property type="entry name" value="LMF1/2_C"/>
</dbReference>
<dbReference type="PANTHER" id="PTHR14463:SF10">
    <property type="entry name" value="LIPASE MATURATION FACTOR 1"/>
    <property type="match status" value="1"/>
</dbReference>
<evidence type="ECO:0000259" key="8">
    <source>
        <dbReference type="Pfam" id="PF06762"/>
    </source>
</evidence>
<dbReference type="OrthoDB" id="169983at2157"/>
<sequence>MPDAFAWTESYWLVRLVFQRALAVVYVVAFLVAARQFRALAGEDGLLPLDEYVDRTAFRERPSLFHLFPDDRVVGAAAWTGVALAVCALLGVPYWLPDPYAVPASMLLWGAMWALYLSFVNAGRVFYGYGWESMLLETGFLAVFLGAGPSGPPVVVMWLLKWVLFRNIFGAGLIKIRGDDCWRELTCLDYHYETQPMPNPGSWYVHHLPERFHRLEALGNHVVELAVPFLFFAPQPYAAIGGVATIAFQLWLMVSGNFSWLNALSAVQAIATFSDGVLTGAASLLPGVSLAAPTVAPAPLPLRIAAWLVALVVLALSVRPVTNLLSESQAMNTSFDPLSLVNTYGAFGSVTRERYQLVVEGTNADDPSESDWTAYKFAGQPVRTDERPPQWAPYHLRLDWQLWFAAMRPRPGPRQRWVAPFLAGLLDGDEATLSLLGENPFEGDPPERVRVFRYRYRFTTPAERAETGEWWRRERLGTYVAPVSGREFERRGQRAIRRPATTR</sequence>
<feature type="transmembrane region" description="Helical" evidence="7">
    <location>
        <begin position="73"/>
        <end position="95"/>
    </location>
</feature>
<evidence type="ECO:0000256" key="4">
    <source>
        <dbReference type="ARBA" id="ARBA00022824"/>
    </source>
</evidence>
<dbReference type="Proteomes" id="UP000011513">
    <property type="component" value="Unassembled WGS sequence"/>
</dbReference>
<dbReference type="InterPro" id="IPR057434">
    <property type="entry name" value="LMF1/2_N"/>
</dbReference>
<dbReference type="GO" id="GO:0051604">
    <property type="term" value="P:protein maturation"/>
    <property type="evidence" value="ECO:0007669"/>
    <property type="project" value="InterPro"/>
</dbReference>
<dbReference type="Pfam" id="PF25179">
    <property type="entry name" value="LMF1_C"/>
    <property type="match status" value="1"/>
</dbReference>
<comment type="similarity">
    <text evidence="2">Belongs to the lipase maturation factor family.</text>
</comment>
<feature type="transmembrane region" description="Helical" evidence="7">
    <location>
        <begin position="12"/>
        <end position="33"/>
    </location>
</feature>
<evidence type="ECO:0000256" key="1">
    <source>
        <dbReference type="ARBA" id="ARBA00004477"/>
    </source>
</evidence>
<dbReference type="InParanoid" id="M0DGN3"/>
<dbReference type="PATRIC" id="fig|1227487.5.peg.933"/>
<dbReference type="eggNOG" id="arCOG10779">
    <property type="taxonomic scope" value="Archaea"/>
</dbReference>
<comment type="subcellular location">
    <subcellularLocation>
        <location evidence="1">Endoplasmic reticulum membrane</location>
        <topology evidence="1">Multi-pass membrane protein</topology>
    </subcellularLocation>
</comment>
<comment type="caution">
    <text evidence="10">The sequence shown here is derived from an EMBL/GenBank/DDBJ whole genome shotgun (WGS) entry which is preliminary data.</text>
</comment>